<name>A0A6M3JY93_9ZZZZ</name>
<dbReference type="EMBL" id="MT142089">
    <property type="protein sequence ID" value="QJA74311.1"/>
    <property type="molecule type" value="Genomic_DNA"/>
</dbReference>
<sequence length="169" mass="19291">MKLTVLERLVLPSLLPTEQMNYELIREKRKFLEAMAIGEEEQKTVDLRVCSDWDTKGCPQCGGRDFEVETEPPIEEGKQKIITTRRTCKACDFRGAQGAEGNLVWRDRNEEVDVPIPDVIKKKIISKLKAMDASEPPQLEDRHASLYEKFVLNQQAELDVAIAEGMPFQ</sequence>
<organism evidence="1">
    <name type="scientific">viral metagenome</name>
    <dbReference type="NCBI Taxonomy" id="1070528"/>
    <lineage>
        <taxon>unclassified sequences</taxon>
        <taxon>metagenomes</taxon>
        <taxon>organismal metagenomes</taxon>
    </lineage>
</organism>
<reference evidence="1" key="1">
    <citation type="submission" date="2020-03" db="EMBL/GenBank/DDBJ databases">
        <title>The deep terrestrial virosphere.</title>
        <authorList>
            <person name="Holmfeldt K."/>
            <person name="Nilsson E."/>
            <person name="Simone D."/>
            <person name="Lopez-Fernandez M."/>
            <person name="Wu X."/>
            <person name="de Brujin I."/>
            <person name="Lundin D."/>
            <person name="Andersson A."/>
            <person name="Bertilsson S."/>
            <person name="Dopson M."/>
        </authorList>
    </citation>
    <scope>NUCLEOTIDE SEQUENCE</scope>
    <source>
        <strain evidence="1">MM415A02049</strain>
    </source>
</reference>
<dbReference type="AlphaFoldDB" id="A0A6M3JY93"/>
<evidence type="ECO:0000313" key="1">
    <source>
        <dbReference type="EMBL" id="QJA74311.1"/>
    </source>
</evidence>
<proteinExistence type="predicted"/>
<accession>A0A6M3JY93</accession>
<gene>
    <name evidence="1" type="ORF">MM415A02049_0007</name>
</gene>
<protein>
    <submittedName>
        <fullName evidence="1">Uncharacterized protein</fullName>
    </submittedName>
</protein>